<dbReference type="AlphaFoldDB" id="A0A8J4CRV5"/>
<dbReference type="EMBL" id="BNCP01000039">
    <property type="protein sequence ID" value="GIL87317.1"/>
    <property type="molecule type" value="Genomic_DNA"/>
</dbReference>
<keyword evidence="5" id="KW-1185">Reference proteome</keyword>
<comment type="caution">
    <text evidence="3">The sequence shown here is derived from an EMBL/GenBank/DDBJ whole genome shotgun (WGS) entry which is preliminary data.</text>
</comment>
<evidence type="ECO:0000256" key="2">
    <source>
        <dbReference type="SAM" id="MobiDB-lite"/>
    </source>
</evidence>
<feature type="compositionally biased region" description="Basic and acidic residues" evidence="2">
    <location>
        <begin position="234"/>
        <end position="247"/>
    </location>
</feature>
<dbReference type="Proteomes" id="UP000722791">
    <property type="component" value="Unassembled WGS sequence"/>
</dbReference>
<protein>
    <submittedName>
        <fullName evidence="3">Uncharacterized protein</fullName>
    </submittedName>
</protein>
<reference evidence="3" key="1">
    <citation type="journal article" date="2021" name="Proc. Natl. Acad. Sci. U.S.A.">
        <title>Three genomes in the algal genus Volvox reveal the fate of a haploid sex-determining region after a transition to homothallism.</title>
        <authorList>
            <person name="Yamamoto K."/>
            <person name="Hamaji T."/>
            <person name="Kawai-Toyooka H."/>
            <person name="Matsuzaki R."/>
            <person name="Takahashi F."/>
            <person name="Nishimura Y."/>
            <person name="Kawachi M."/>
            <person name="Noguchi H."/>
            <person name="Minakuchi Y."/>
            <person name="Umen J.G."/>
            <person name="Toyoda A."/>
            <person name="Nozaki H."/>
        </authorList>
    </citation>
    <scope>NUCLEOTIDE SEQUENCE</scope>
    <source>
        <strain evidence="4">NIES-3785</strain>
        <strain evidence="3">NIES-3786</strain>
    </source>
</reference>
<dbReference type="EMBL" id="BNCQ01000002">
    <property type="protein sequence ID" value="GIL95790.1"/>
    <property type="molecule type" value="Genomic_DNA"/>
</dbReference>
<organism evidence="3 5">
    <name type="scientific">Volvox reticuliferus</name>
    <dbReference type="NCBI Taxonomy" id="1737510"/>
    <lineage>
        <taxon>Eukaryota</taxon>
        <taxon>Viridiplantae</taxon>
        <taxon>Chlorophyta</taxon>
        <taxon>core chlorophytes</taxon>
        <taxon>Chlorophyceae</taxon>
        <taxon>CS clade</taxon>
        <taxon>Chlamydomonadales</taxon>
        <taxon>Volvocaceae</taxon>
        <taxon>Volvox</taxon>
    </lineage>
</organism>
<feature type="coiled-coil region" evidence="1">
    <location>
        <begin position="76"/>
        <end position="219"/>
    </location>
</feature>
<evidence type="ECO:0000313" key="5">
    <source>
        <dbReference type="Proteomes" id="UP000747110"/>
    </source>
</evidence>
<evidence type="ECO:0000256" key="1">
    <source>
        <dbReference type="SAM" id="Coils"/>
    </source>
</evidence>
<gene>
    <name evidence="3" type="ORF">Vretifemale_15397</name>
    <name evidence="4" type="ORF">Vretimale_1731</name>
</gene>
<dbReference type="SUPFAM" id="SSF57997">
    <property type="entry name" value="Tropomyosin"/>
    <property type="match status" value="1"/>
</dbReference>
<dbReference type="Proteomes" id="UP000747110">
    <property type="component" value="Unassembled WGS sequence"/>
</dbReference>
<feature type="region of interest" description="Disordered" evidence="2">
    <location>
        <begin position="228"/>
        <end position="248"/>
    </location>
</feature>
<evidence type="ECO:0000313" key="3">
    <source>
        <dbReference type="EMBL" id="GIL87317.1"/>
    </source>
</evidence>
<dbReference type="OrthoDB" id="547717at2759"/>
<sequence>MDSQMNETSAAPALLDEPVQDVWDEAPAPSNVIIVPDNDPSTSVRNPHAVAHLRWVSHAPGALLLIGAGFLAAKLVKAFRRQQRELSEACKQLKSAQERLTAKEQTLEQTEARRRVEQDARVADLSQQVTGAQRELATVREMCRQAASKLEKSMSDLSVTEAELRAARAQLNTASRDLALTHAHLEATEGELGLTRSQNELMKREVDMLRRQLREAGQQLEGYIMASRNRKNAHHDADDDTRMGRSDYDDDLSVTAGWGY</sequence>
<name>A0A8J4CRV5_9CHLO</name>
<accession>A0A8J4CRV5</accession>
<keyword evidence="1" id="KW-0175">Coiled coil</keyword>
<proteinExistence type="predicted"/>
<evidence type="ECO:0000313" key="4">
    <source>
        <dbReference type="EMBL" id="GIL95790.1"/>
    </source>
</evidence>